<gene>
    <name evidence="1" type="ORF">Tco_0823845</name>
</gene>
<comment type="caution">
    <text evidence="1">The sequence shown here is derived from an EMBL/GenBank/DDBJ whole genome shotgun (WGS) entry which is preliminary data.</text>
</comment>
<accession>A0ABQ5AJ10</accession>
<dbReference type="EMBL" id="BQNB010012367">
    <property type="protein sequence ID" value="GJT02676.1"/>
    <property type="molecule type" value="Genomic_DNA"/>
</dbReference>
<proteinExistence type="predicted"/>
<organism evidence="1 2">
    <name type="scientific">Tanacetum coccineum</name>
    <dbReference type="NCBI Taxonomy" id="301880"/>
    <lineage>
        <taxon>Eukaryota</taxon>
        <taxon>Viridiplantae</taxon>
        <taxon>Streptophyta</taxon>
        <taxon>Embryophyta</taxon>
        <taxon>Tracheophyta</taxon>
        <taxon>Spermatophyta</taxon>
        <taxon>Magnoliopsida</taxon>
        <taxon>eudicotyledons</taxon>
        <taxon>Gunneridae</taxon>
        <taxon>Pentapetalae</taxon>
        <taxon>asterids</taxon>
        <taxon>campanulids</taxon>
        <taxon>Asterales</taxon>
        <taxon>Asteraceae</taxon>
        <taxon>Asteroideae</taxon>
        <taxon>Anthemideae</taxon>
        <taxon>Anthemidinae</taxon>
        <taxon>Tanacetum</taxon>
    </lineage>
</organism>
<protein>
    <submittedName>
        <fullName evidence="1">Uncharacterized protein</fullName>
    </submittedName>
</protein>
<name>A0ABQ5AJ10_9ASTR</name>
<reference evidence="1" key="2">
    <citation type="submission" date="2022-01" db="EMBL/GenBank/DDBJ databases">
        <authorList>
            <person name="Yamashiro T."/>
            <person name="Shiraishi A."/>
            <person name="Satake H."/>
            <person name="Nakayama K."/>
        </authorList>
    </citation>
    <scope>NUCLEOTIDE SEQUENCE</scope>
</reference>
<evidence type="ECO:0000313" key="1">
    <source>
        <dbReference type="EMBL" id="GJT02676.1"/>
    </source>
</evidence>
<sequence length="146" mass="16769">MLCEAQGESLRITSSVRVNLDRDGERGFDYLTFTLVSSKAHREGVGLRVADSHTGNHPEGGFIPLETIRRLLVIIGRRSYLGFEWEAFEIGDEGRKAHLLEDKFLALGWHLEEIHVTWAHLEKKRTRLRLYTKNHEELCIQSGETV</sequence>
<keyword evidence="2" id="KW-1185">Reference proteome</keyword>
<dbReference type="Proteomes" id="UP001151760">
    <property type="component" value="Unassembled WGS sequence"/>
</dbReference>
<evidence type="ECO:0000313" key="2">
    <source>
        <dbReference type="Proteomes" id="UP001151760"/>
    </source>
</evidence>
<reference evidence="1" key="1">
    <citation type="journal article" date="2022" name="Int. J. Mol. Sci.">
        <title>Draft Genome of Tanacetum Coccineum: Genomic Comparison of Closely Related Tanacetum-Family Plants.</title>
        <authorList>
            <person name="Yamashiro T."/>
            <person name="Shiraishi A."/>
            <person name="Nakayama K."/>
            <person name="Satake H."/>
        </authorList>
    </citation>
    <scope>NUCLEOTIDE SEQUENCE</scope>
</reference>